<organism evidence="2">
    <name type="scientific">viral metagenome</name>
    <dbReference type="NCBI Taxonomy" id="1070528"/>
    <lineage>
        <taxon>unclassified sequences</taxon>
        <taxon>metagenomes</taxon>
        <taxon>organismal metagenomes</taxon>
    </lineage>
</organism>
<dbReference type="Pfam" id="PF04991">
    <property type="entry name" value="LicD"/>
    <property type="match status" value="1"/>
</dbReference>
<protein>
    <recommendedName>
        <fullName evidence="1">LicD/FKTN/FKRP nucleotidyltransferase domain-containing protein</fullName>
    </recommendedName>
</protein>
<feature type="domain" description="LicD/FKTN/FKRP nucleotidyltransferase" evidence="1">
    <location>
        <begin position="41"/>
        <end position="89"/>
    </location>
</feature>
<proteinExistence type="predicted"/>
<dbReference type="InterPro" id="IPR007074">
    <property type="entry name" value="LicD/FKTN/FKRP_NTP_transf"/>
</dbReference>
<dbReference type="AlphaFoldDB" id="A0A6C0CLM1"/>
<accession>A0A6C0CLM1</accession>
<evidence type="ECO:0000259" key="1">
    <source>
        <dbReference type="Pfam" id="PF04991"/>
    </source>
</evidence>
<dbReference type="GO" id="GO:0009100">
    <property type="term" value="P:glycoprotein metabolic process"/>
    <property type="evidence" value="ECO:0007669"/>
    <property type="project" value="UniProtKB-ARBA"/>
</dbReference>
<dbReference type="PANTHER" id="PTHR13627:SF31">
    <property type="entry name" value="RIBITOL 5-PHOSPHATE TRANSFERASE FKRP"/>
    <property type="match status" value="1"/>
</dbReference>
<name>A0A6C0CLM1_9ZZZZ</name>
<reference evidence="2" key="1">
    <citation type="journal article" date="2020" name="Nature">
        <title>Giant virus diversity and host interactions through global metagenomics.</title>
        <authorList>
            <person name="Schulz F."/>
            <person name="Roux S."/>
            <person name="Paez-Espino D."/>
            <person name="Jungbluth S."/>
            <person name="Walsh D.A."/>
            <person name="Denef V.J."/>
            <person name="McMahon K.D."/>
            <person name="Konstantinidis K.T."/>
            <person name="Eloe-Fadrosh E.A."/>
            <person name="Kyrpides N.C."/>
            <person name="Woyke T."/>
        </authorList>
    </citation>
    <scope>NUCLEOTIDE SEQUENCE</scope>
    <source>
        <strain evidence="2">GVMAG-M-3300021375-17</strain>
    </source>
</reference>
<sequence length="193" mass="22930">MINNIYINIKIIYKIYFMAGKKYSAANLNKTLLFILKLLNDNDINNWFICYGTLLGLVRENSCIDNDDDVDIIVHKDNYDKLKKILIENNFIIESGYGIKKSRNIIKTQPSGDYASIDIYMADFINDNVYDLWNNLNITDCFVDKENKTFIEKVWNEQKIYYPNNYERILRNRYGKTWEIKIDKKVSQSMRTL</sequence>
<dbReference type="PANTHER" id="PTHR13627">
    <property type="entry name" value="FUKUTIN RELATED PROTEIN"/>
    <property type="match status" value="1"/>
</dbReference>
<dbReference type="EMBL" id="MN739453">
    <property type="protein sequence ID" value="QHT05361.1"/>
    <property type="molecule type" value="Genomic_DNA"/>
</dbReference>
<evidence type="ECO:0000313" key="2">
    <source>
        <dbReference type="EMBL" id="QHT05361.1"/>
    </source>
</evidence>
<dbReference type="InterPro" id="IPR052613">
    <property type="entry name" value="LicD_transferase"/>
</dbReference>